<evidence type="ECO:0000313" key="2">
    <source>
        <dbReference type="Proteomes" id="UP000306635"/>
    </source>
</evidence>
<keyword evidence="2" id="KW-1185">Reference proteome</keyword>
<protein>
    <submittedName>
        <fullName evidence="1">Uncharacterized protein</fullName>
    </submittedName>
</protein>
<dbReference type="AlphaFoldDB" id="A0A5R9QM53"/>
<dbReference type="GeneID" id="300409106"/>
<dbReference type="EMBL" id="SWDV01000070">
    <property type="protein sequence ID" value="TLX69886.1"/>
    <property type="molecule type" value="Genomic_DNA"/>
</dbReference>
<proteinExistence type="predicted"/>
<dbReference type="Proteomes" id="UP000306635">
    <property type="component" value="Unassembled WGS sequence"/>
</dbReference>
<organism evidence="1 2">
    <name type="scientific">Pseudomonas nicosulfuronedens</name>
    <dbReference type="NCBI Taxonomy" id="2571105"/>
    <lineage>
        <taxon>Bacteria</taxon>
        <taxon>Pseudomonadati</taxon>
        <taxon>Pseudomonadota</taxon>
        <taxon>Gammaproteobacteria</taxon>
        <taxon>Pseudomonadales</taxon>
        <taxon>Pseudomonadaceae</taxon>
        <taxon>Pseudomonas</taxon>
    </lineage>
</organism>
<gene>
    <name evidence="1" type="ORF">FAS41_29675</name>
</gene>
<sequence>MQNKSGTPNSLLDIWRELEEVRLAARSKAQGGDKASDTLLGYVSSMMDLALYPIDSTIYSKVDERDGTAMTPAGYPWLVSATEGNVRQLVCMATGAVALKTIEQLTAEFSLVPVSLPEIYRPDVRLSPAQLDDKYSDGSAPSHPFFTSLQWRYHVAQNRTIYGYWEWLSQQLHFLSAAEAA</sequence>
<dbReference type="RefSeq" id="WP_138526846.1">
    <property type="nucleotide sequence ID" value="NZ_SWDV01000070.1"/>
</dbReference>
<evidence type="ECO:0000313" key="1">
    <source>
        <dbReference type="EMBL" id="TLX69886.1"/>
    </source>
</evidence>
<comment type="caution">
    <text evidence="1">The sequence shown here is derived from an EMBL/GenBank/DDBJ whole genome shotgun (WGS) entry which is preliminary data.</text>
</comment>
<reference evidence="1 2" key="1">
    <citation type="submission" date="2019-04" db="EMBL/GenBank/DDBJ databases">
        <authorList>
            <person name="Li M."/>
        </authorList>
    </citation>
    <scope>NUCLEOTIDE SEQUENCE [LARGE SCALE GENOMIC DNA]</scope>
    <source>
        <strain evidence="1 2">LAM1902</strain>
    </source>
</reference>
<name>A0A5R9QM53_9PSED</name>
<dbReference type="OrthoDB" id="6910384at2"/>
<accession>A0A5R9QM53</accession>